<dbReference type="RefSeq" id="WP_106845613.1">
    <property type="nucleotide sequence ID" value="NZ_CP027792.1"/>
</dbReference>
<evidence type="ECO:0000256" key="1">
    <source>
        <dbReference type="ARBA" id="ARBA00022679"/>
    </source>
</evidence>
<dbReference type="SUPFAM" id="SSF55874">
    <property type="entry name" value="ATPase domain of HSP90 chaperone/DNA topoisomerase II/histidine kinase"/>
    <property type="match status" value="1"/>
</dbReference>
<dbReference type="CDD" id="cd19410">
    <property type="entry name" value="HK9-like_sensor"/>
    <property type="match status" value="1"/>
</dbReference>
<dbReference type="Gene3D" id="1.20.5.1930">
    <property type="match status" value="1"/>
</dbReference>
<keyword evidence="3" id="KW-0902">Two-component regulatory system</keyword>
<evidence type="ECO:0000256" key="4">
    <source>
        <dbReference type="SAM" id="Phobius"/>
    </source>
</evidence>
<name>A0A2P1NJ55_9BURK</name>
<keyword evidence="4" id="KW-0472">Membrane</keyword>
<dbReference type="Pfam" id="PF05227">
    <property type="entry name" value="CHASE3"/>
    <property type="match status" value="1"/>
</dbReference>
<keyword evidence="4" id="KW-0812">Transmembrane</keyword>
<evidence type="ECO:0000256" key="2">
    <source>
        <dbReference type="ARBA" id="ARBA00022777"/>
    </source>
</evidence>
<dbReference type="InterPro" id="IPR003594">
    <property type="entry name" value="HATPase_dom"/>
</dbReference>
<dbReference type="InterPro" id="IPR011712">
    <property type="entry name" value="Sig_transdc_His_kin_sub3_dim/P"/>
</dbReference>
<feature type="transmembrane region" description="Helical" evidence="4">
    <location>
        <begin position="6"/>
        <end position="26"/>
    </location>
</feature>
<dbReference type="InterPro" id="IPR005467">
    <property type="entry name" value="His_kinase_dom"/>
</dbReference>
<evidence type="ECO:0000313" key="6">
    <source>
        <dbReference type="EMBL" id="AVP57056.1"/>
    </source>
</evidence>
<keyword evidence="7" id="KW-1185">Reference proteome</keyword>
<feature type="transmembrane region" description="Helical" evidence="4">
    <location>
        <begin position="185"/>
        <end position="202"/>
    </location>
</feature>
<sequence length="452" mass="49965">MNWSRLRAIALSLPLALLAVVVMVYVNEMGYKRSVEAVEALGRSHAARAALDQVLQGMLNAETGQRGFLLTGDKSYLRPYEQAVSTINASVRTLQETYTRQSQGQKELAQLLQLIERKLSEMELTLKLRHQDAEAESWRFVLSTDEGREDMDAIRSTITRMLERSTQQITLSTEEIQHSLTLSRMGIAAAAAVGLLAFYLYLRNSRALRESDVREQQVLARERDRLEQLVRERTASLSELAHHLQQIREEERAHLARELHDELGALLTAAKLDVARLKARMEPAAPESAERLQHLVDTLNSGIALKRRIIEDLRPSSLSNLGLTASLEILTREFSERSGIPVHAQLEQAPLSESAQLTVYRLVQEALTNIGKYASPSQVLVSVNNYESHASVQVRDDGAGFDTAAVGAESHGLRGMRHRVETEGGRLTVSSAPGEGTLVSALLPHAGPPPAA</sequence>
<reference evidence="7" key="1">
    <citation type="submission" date="2018-03" db="EMBL/GenBank/DDBJ databases">
        <title>Genome sequencing of Melaminivora sp. strain SC2-7.</title>
        <authorList>
            <person name="Kim S.-J."/>
            <person name="Heo J."/>
            <person name="Ahn J.-H."/>
            <person name="Kwon S.-W."/>
        </authorList>
    </citation>
    <scope>NUCLEOTIDE SEQUENCE [LARGE SCALE GENOMIC DNA]</scope>
    <source>
        <strain evidence="7">SC2-7</strain>
    </source>
</reference>
<accession>A0A2P1NJ55</accession>
<dbReference type="InterPro" id="IPR007891">
    <property type="entry name" value="CHASE3"/>
</dbReference>
<evidence type="ECO:0000259" key="5">
    <source>
        <dbReference type="PROSITE" id="PS50109"/>
    </source>
</evidence>
<dbReference type="EMBL" id="CP027792">
    <property type="protein sequence ID" value="AVP57056.1"/>
    <property type="molecule type" value="Genomic_DNA"/>
</dbReference>
<dbReference type="InterPro" id="IPR036890">
    <property type="entry name" value="HATPase_C_sf"/>
</dbReference>
<dbReference type="Pfam" id="PF07730">
    <property type="entry name" value="HisKA_3"/>
    <property type="match status" value="1"/>
</dbReference>
<dbReference type="SMART" id="SM00387">
    <property type="entry name" value="HATPase_c"/>
    <property type="match status" value="1"/>
</dbReference>
<dbReference type="KEGG" id="melm:C7H73_04860"/>
<protein>
    <submittedName>
        <fullName evidence="6">Histidine kinase</fullName>
    </submittedName>
</protein>
<dbReference type="GO" id="GO:0046983">
    <property type="term" value="F:protein dimerization activity"/>
    <property type="evidence" value="ECO:0007669"/>
    <property type="project" value="InterPro"/>
</dbReference>
<feature type="domain" description="Histidine kinase" evidence="5">
    <location>
        <begin position="254"/>
        <end position="447"/>
    </location>
</feature>
<dbReference type="Proteomes" id="UP000241829">
    <property type="component" value="Chromosome"/>
</dbReference>
<dbReference type="GO" id="GO:0016020">
    <property type="term" value="C:membrane"/>
    <property type="evidence" value="ECO:0007669"/>
    <property type="project" value="InterPro"/>
</dbReference>
<keyword evidence="4" id="KW-1133">Transmembrane helix</keyword>
<dbReference type="OrthoDB" id="9782588at2"/>
<gene>
    <name evidence="6" type="ORF">C7H73_04860</name>
</gene>
<keyword evidence="1" id="KW-0808">Transferase</keyword>
<keyword evidence="2 6" id="KW-0418">Kinase</keyword>
<organism evidence="6 7">
    <name type="scientific">Pulveribacter suum</name>
    <dbReference type="NCBI Taxonomy" id="2116657"/>
    <lineage>
        <taxon>Bacteria</taxon>
        <taxon>Pseudomonadati</taxon>
        <taxon>Pseudomonadota</taxon>
        <taxon>Betaproteobacteria</taxon>
        <taxon>Burkholderiales</taxon>
        <taxon>Comamonadaceae</taxon>
        <taxon>Pulveribacter</taxon>
    </lineage>
</organism>
<dbReference type="InterPro" id="IPR050482">
    <property type="entry name" value="Sensor_HK_TwoCompSys"/>
</dbReference>
<dbReference type="Pfam" id="PF02518">
    <property type="entry name" value="HATPase_c"/>
    <property type="match status" value="1"/>
</dbReference>
<dbReference type="CDD" id="cd16917">
    <property type="entry name" value="HATPase_UhpB-NarQ-NarX-like"/>
    <property type="match status" value="1"/>
</dbReference>
<dbReference type="PROSITE" id="PS50109">
    <property type="entry name" value="HIS_KIN"/>
    <property type="match status" value="1"/>
</dbReference>
<proteinExistence type="predicted"/>
<dbReference type="Gene3D" id="3.30.565.10">
    <property type="entry name" value="Histidine kinase-like ATPase, C-terminal domain"/>
    <property type="match status" value="1"/>
</dbReference>
<dbReference type="PANTHER" id="PTHR24421">
    <property type="entry name" value="NITRATE/NITRITE SENSOR PROTEIN NARX-RELATED"/>
    <property type="match status" value="1"/>
</dbReference>
<dbReference type="AlphaFoldDB" id="A0A2P1NJ55"/>
<evidence type="ECO:0000313" key="7">
    <source>
        <dbReference type="Proteomes" id="UP000241829"/>
    </source>
</evidence>
<evidence type="ECO:0000256" key="3">
    <source>
        <dbReference type="ARBA" id="ARBA00023012"/>
    </source>
</evidence>
<dbReference type="GO" id="GO:0000155">
    <property type="term" value="F:phosphorelay sensor kinase activity"/>
    <property type="evidence" value="ECO:0007669"/>
    <property type="project" value="InterPro"/>
</dbReference>